<gene>
    <name evidence="2" type="ORF">SAMN04489798_2295</name>
</gene>
<dbReference type="SUPFAM" id="SSF46955">
    <property type="entry name" value="Putative DNA-binding domain"/>
    <property type="match status" value="1"/>
</dbReference>
<dbReference type="InterPro" id="IPR009061">
    <property type="entry name" value="DNA-bd_dom_put_sf"/>
</dbReference>
<dbReference type="AlphaFoldDB" id="A0A1H0HLI6"/>
<sequence length="65" mass="7475">MGFEMNEKYATADAALYLGLKPGTLQIWRCLKRAPAPAYIKMGNRIYYLKKDLDAYIESQRVESV</sequence>
<dbReference type="Proteomes" id="UP000198827">
    <property type="component" value="Chromosome I"/>
</dbReference>
<evidence type="ECO:0000313" key="3">
    <source>
        <dbReference type="Proteomes" id="UP000198827"/>
    </source>
</evidence>
<name>A0A1H0HLI6_9PSED</name>
<proteinExistence type="predicted"/>
<organism evidence="2 3">
    <name type="scientific">Pseudomonas arsenicoxydans</name>
    <dbReference type="NCBI Taxonomy" id="702115"/>
    <lineage>
        <taxon>Bacteria</taxon>
        <taxon>Pseudomonadati</taxon>
        <taxon>Pseudomonadota</taxon>
        <taxon>Gammaproteobacteria</taxon>
        <taxon>Pseudomonadales</taxon>
        <taxon>Pseudomonadaceae</taxon>
        <taxon>Pseudomonas</taxon>
    </lineage>
</organism>
<dbReference type="EMBL" id="LT629705">
    <property type="protein sequence ID" value="SDO19691.1"/>
    <property type="molecule type" value="Genomic_DNA"/>
</dbReference>
<reference evidence="2 3" key="1">
    <citation type="submission" date="2016-10" db="EMBL/GenBank/DDBJ databases">
        <authorList>
            <person name="de Groot N.N."/>
        </authorList>
    </citation>
    <scope>NUCLEOTIDE SEQUENCE [LARGE SCALE GENOMIC DNA]</scope>
    <source>
        <strain evidence="2 3">CECT 7543</strain>
    </source>
</reference>
<accession>A0A1H0HLI6</accession>
<dbReference type="Pfam" id="PF12728">
    <property type="entry name" value="HTH_17"/>
    <property type="match status" value="1"/>
</dbReference>
<feature type="domain" description="Helix-turn-helix" evidence="1">
    <location>
        <begin position="11"/>
        <end position="61"/>
    </location>
</feature>
<evidence type="ECO:0000259" key="1">
    <source>
        <dbReference type="Pfam" id="PF12728"/>
    </source>
</evidence>
<dbReference type="InterPro" id="IPR041657">
    <property type="entry name" value="HTH_17"/>
</dbReference>
<evidence type="ECO:0000313" key="2">
    <source>
        <dbReference type="EMBL" id="SDO19691.1"/>
    </source>
</evidence>
<protein>
    <submittedName>
        <fullName evidence="2">Helix-turn-helix domain-containing protein</fullName>
    </submittedName>
</protein>